<sequence length="99" mass="11290">MKKVKWFSGGNERSNQAIIIITELLNDLNTNSKSRLLQEVLNNYKEELEKKGSSVPLILSRMNLEISNAIRKEGLVLSDSQSTKLKKLTSLSNIRYGYF</sequence>
<reference evidence="1 2" key="1">
    <citation type="submission" date="2018-06" db="EMBL/GenBank/DDBJ databases">
        <authorList>
            <consortium name="Pathogen Informatics"/>
            <person name="Doyle S."/>
        </authorList>
    </citation>
    <scope>NUCLEOTIDE SEQUENCE [LARGE SCALE GENOMIC DNA]</scope>
    <source>
        <strain evidence="2">NCTC 10815</strain>
    </source>
</reference>
<dbReference type="GO" id="GO:0030153">
    <property type="term" value="P:bacteriocin immunity"/>
    <property type="evidence" value="ECO:0007669"/>
    <property type="project" value="InterPro"/>
</dbReference>
<dbReference type="Pfam" id="PF08951">
    <property type="entry name" value="EntA_Immun"/>
    <property type="match status" value="1"/>
</dbReference>
<dbReference type="Gene3D" id="1.20.1440.140">
    <property type="match status" value="1"/>
</dbReference>
<accession>A0A378PHY8</accession>
<dbReference type="AlphaFoldDB" id="A0A378PHY8"/>
<dbReference type="InterPro" id="IPR015046">
    <property type="entry name" value="LciA_Immunity-like"/>
</dbReference>
<dbReference type="InterPro" id="IPR053739">
    <property type="entry name" value="Bact_Immunity_Domain_sf"/>
</dbReference>
<gene>
    <name evidence="1" type="ORF">NCTC10815_03054</name>
</gene>
<protein>
    <submittedName>
        <fullName evidence="1">Enterocin A Immunity</fullName>
    </submittedName>
</protein>
<dbReference type="Proteomes" id="UP000254879">
    <property type="component" value="Unassembled WGS sequence"/>
</dbReference>
<evidence type="ECO:0000313" key="1">
    <source>
        <dbReference type="EMBL" id="STY85495.1"/>
    </source>
</evidence>
<name>A0A378PHY8_LISGR</name>
<dbReference type="RefSeq" id="WP_115346453.1">
    <property type="nucleotide sequence ID" value="NZ_UGPG01000002.1"/>
</dbReference>
<proteinExistence type="predicted"/>
<organism evidence="1 2">
    <name type="scientific">Listeria grayi</name>
    <name type="common">Listeria murrayi</name>
    <dbReference type="NCBI Taxonomy" id="1641"/>
    <lineage>
        <taxon>Bacteria</taxon>
        <taxon>Bacillati</taxon>
        <taxon>Bacillota</taxon>
        <taxon>Bacilli</taxon>
        <taxon>Bacillales</taxon>
        <taxon>Listeriaceae</taxon>
        <taxon>Listeria</taxon>
    </lineage>
</organism>
<dbReference type="EMBL" id="UGPG01000002">
    <property type="protein sequence ID" value="STY85495.1"/>
    <property type="molecule type" value="Genomic_DNA"/>
</dbReference>
<evidence type="ECO:0000313" key="2">
    <source>
        <dbReference type="Proteomes" id="UP000254879"/>
    </source>
</evidence>